<dbReference type="EMBL" id="AMCV02000065">
    <property type="protein sequence ID" value="TDZ13329.1"/>
    <property type="molecule type" value="Genomic_DNA"/>
</dbReference>
<comment type="caution">
    <text evidence="1">The sequence shown here is derived from an EMBL/GenBank/DDBJ whole genome shotgun (WGS) entry which is preliminary data.</text>
</comment>
<evidence type="ECO:0000313" key="2">
    <source>
        <dbReference type="Proteomes" id="UP000014480"/>
    </source>
</evidence>
<proteinExistence type="predicted"/>
<reference evidence="2" key="1">
    <citation type="journal article" date="2013" name="New Phytol.">
        <title>Comparative genomic and transcriptomic analyses reveal the hemibiotrophic stage shift of Colletotrichum fungi.</title>
        <authorList>
            <person name="Gan P."/>
            <person name="Ikeda K."/>
            <person name="Irieda H."/>
            <person name="Narusaka M."/>
            <person name="O'Connell R.J."/>
            <person name="Narusaka Y."/>
            <person name="Takano Y."/>
            <person name="Kubo Y."/>
            <person name="Shirasu K."/>
        </authorList>
    </citation>
    <scope>NUCLEOTIDE SEQUENCE [LARGE SCALE GENOMIC DNA]</scope>
    <source>
        <strain evidence="2">104-T / ATCC 96160 / CBS 514.97 / LARS 414 / MAFF 240422</strain>
    </source>
</reference>
<dbReference type="eggNOG" id="ENOG502RQ11">
    <property type="taxonomic scope" value="Eukaryota"/>
</dbReference>
<accession>N4VN66</accession>
<sequence length="173" mass="19465">MASQNLLIFVIALLFSHLVSAKPLRLLDDTSKAKALWSREDDLDDSGSFRITIPPSDTTETQVSASAGGGGLGAYAILNEGGSILLVVHVDDDYTSDDFNGLRGYRIQVQCHGTIIYFQQAHDLLWNERRALWARVSGRQLDEWREEFETNEDSDIDITIFWDKDNVENDDVD</sequence>
<protein>
    <submittedName>
        <fullName evidence="1">Uncharacterized protein</fullName>
    </submittedName>
</protein>
<dbReference type="AlphaFoldDB" id="N4VN66"/>
<name>N4VN66_COLOR</name>
<reference evidence="2" key="2">
    <citation type="journal article" date="2019" name="Mol. Plant Microbe Interact.">
        <title>Genome sequence resources for four phytopathogenic fungi from the Colletotrichum orbiculare species complex.</title>
        <authorList>
            <person name="Gan P."/>
            <person name="Tsushima A."/>
            <person name="Narusaka M."/>
            <person name="Narusaka Y."/>
            <person name="Takano Y."/>
            <person name="Kubo Y."/>
            <person name="Shirasu K."/>
        </authorList>
    </citation>
    <scope>GENOME REANNOTATION</scope>
    <source>
        <strain evidence="2">104-T / ATCC 96160 / CBS 514.97 / LARS 414 / MAFF 240422</strain>
    </source>
</reference>
<dbReference type="Proteomes" id="UP000014480">
    <property type="component" value="Unassembled WGS sequence"/>
</dbReference>
<keyword evidence="2" id="KW-1185">Reference proteome</keyword>
<evidence type="ECO:0000313" key="1">
    <source>
        <dbReference type="EMBL" id="TDZ13329.1"/>
    </source>
</evidence>
<dbReference type="HOGENOM" id="CLU_1547445_0_0_1"/>
<gene>
    <name evidence="1" type="ORF">Cob_v013215</name>
</gene>
<dbReference type="OrthoDB" id="4831490at2759"/>
<organism evidence="1 2">
    <name type="scientific">Colletotrichum orbiculare (strain 104-T / ATCC 96160 / CBS 514.97 / LARS 414 / MAFF 240422)</name>
    <name type="common">Cucumber anthracnose fungus</name>
    <name type="synonym">Colletotrichum lagenarium</name>
    <dbReference type="NCBI Taxonomy" id="1213857"/>
    <lineage>
        <taxon>Eukaryota</taxon>
        <taxon>Fungi</taxon>
        <taxon>Dikarya</taxon>
        <taxon>Ascomycota</taxon>
        <taxon>Pezizomycotina</taxon>
        <taxon>Sordariomycetes</taxon>
        <taxon>Hypocreomycetidae</taxon>
        <taxon>Glomerellales</taxon>
        <taxon>Glomerellaceae</taxon>
        <taxon>Colletotrichum</taxon>
        <taxon>Colletotrichum orbiculare species complex</taxon>
    </lineage>
</organism>